<dbReference type="PROSITE" id="PS00010">
    <property type="entry name" value="ASX_HYDROXYL"/>
    <property type="match status" value="1"/>
</dbReference>
<dbReference type="CDD" id="cd00054">
    <property type="entry name" value="EGF_CA"/>
    <property type="match status" value="1"/>
</dbReference>
<dbReference type="InterPro" id="IPR000152">
    <property type="entry name" value="EGF-type_Asp/Asn_hydroxyl_site"/>
</dbReference>
<dbReference type="Gene3D" id="1.25.40.20">
    <property type="entry name" value="Ankyrin repeat-containing domain"/>
    <property type="match status" value="1"/>
</dbReference>
<dbReference type="InterPro" id="IPR000742">
    <property type="entry name" value="EGF"/>
</dbReference>
<protein>
    <submittedName>
        <fullName evidence="5">EGF-like domain-containing protein</fullName>
    </submittedName>
</protein>
<keyword evidence="1 2" id="KW-1015">Disulfide bond</keyword>
<dbReference type="Gene3D" id="2.10.25.10">
    <property type="entry name" value="Laminin"/>
    <property type="match status" value="1"/>
</dbReference>
<organism evidence="4 5">
    <name type="scientific">Angiostrongylus cantonensis</name>
    <name type="common">Rat lungworm</name>
    <dbReference type="NCBI Taxonomy" id="6313"/>
    <lineage>
        <taxon>Eukaryota</taxon>
        <taxon>Metazoa</taxon>
        <taxon>Ecdysozoa</taxon>
        <taxon>Nematoda</taxon>
        <taxon>Chromadorea</taxon>
        <taxon>Rhabditida</taxon>
        <taxon>Rhabditina</taxon>
        <taxon>Rhabditomorpha</taxon>
        <taxon>Strongyloidea</taxon>
        <taxon>Metastrongylidae</taxon>
        <taxon>Angiostrongylus</taxon>
    </lineage>
</organism>
<sequence>MVGFLCEGYINECLLLPSENGATCFNRIGSYYCMCFGVFRGASCQERLEGAYSAFTTDLNATLKHLSERGLVSDCDSYKDDCFFTTRASFAFCPSSPYRSRAFRNAICDEACSFVVPDRTNSTCWHLAAPACASDVMAALLGFEEMREEVDAVDDNNRTALMLVAVHGGVDAKAALMLIDAGANGNCGGDSVSQ</sequence>
<proteinExistence type="predicted"/>
<evidence type="ECO:0000256" key="2">
    <source>
        <dbReference type="PROSITE-ProRule" id="PRU00076"/>
    </source>
</evidence>
<dbReference type="SMART" id="SM00179">
    <property type="entry name" value="EGF_CA"/>
    <property type="match status" value="1"/>
</dbReference>
<reference evidence="4" key="1">
    <citation type="submission" date="2012-09" db="EMBL/GenBank/DDBJ databases">
        <authorList>
            <person name="Martin A.A."/>
        </authorList>
    </citation>
    <scope>NUCLEOTIDE SEQUENCE</scope>
</reference>
<feature type="disulfide bond" evidence="2">
    <location>
        <begin position="35"/>
        <end position="44"/>
    </location>
</feature>
<name>A0A0K0DBQ6_ANGCA</name>
<evidence type="ECO:0000259" key="3">
    <source>
        <dbReference type="PROSITE" id="PS50026"/>
    </source>
</evidence>
<evidence type="ECO:0000256" key="1">
    <source>
        <dbReference type="ARBA" id="ARBA00023157"/>
    </source>
</evidence>
<dbReference type="PROSITE" id="PS50026">
    <property type="entry name" value="EGF_3"/>
    <property type="match status" value="1"/>
</dbReference>
<accession>A0A0K0DBQ6</accession>
<evidence type="ECO:0000313" key="5">
    <source>
        <dbReference type="WBParaSite" id="ACAC_0000788201-mRNA-1"/>
    </source>
</evidence>
<dbReference type="AlphaFoldDB" id="A0A0K0DBQ6"/>
<keyword evidence="4" id="KW-1185">Reference proteome</keyword>
<dbReference type="InterPro" id="IPR001881">
    <property type="entry name" value="EGF-like_Ca-bd_dom"/>
</dbReference>
<comment type="caution">
    <text evidence="2">Lacks conserved residue(s) required for the propagation of feature annotation.</text>
</comment>
<reference evidence="5" key="2">
    <citation type="submission" date="2017-02" db="UniProtKB">
        <authorList>
            <consortium name="WormBaseParasite"/>
        </authorList>
    </citation>
    <scope>IDENTIFICATION</scope>
</reference>
<dbReference type="Proteomes" id="UP000035642">
    <property type="component" value="Unassembled WGS sequence"/>
</dbReference>
<dbReference type="WBParaSite" id="ACAC_0000788201-mRNA-1">
    <property type="protein sequence ID" value="ACAC_0000788201-mRNA-1"/>
    <property type="gene ID" value="ACAC_0000788201"/>
</dbReference>
<feature type="domain" description="EGF-like" evidence="3">
    <location>
        <begin position="9"/>
        <end position="45"/>
    </location>
</feature>
<dbReference type="GO" id="GO:0005509">
    <property type="term" value="F:calcium ion binding"/>
    <property type="evidence" value="ECO:0007669"/>
    <property type="project" value="InterPro"/>
</dbReference>
<dbReference type="InterPro" id="IPR036770">
    <property type="entry name" value="Ankyrin_rpt-contain_sf"/>
</dbReference>
<dbReference type="SUPFAM" id="SSF57196">
    <property type="entry name" value="EGF/Laminin"/>
    <property type="match status" value="1"/>
</dbReference>
<keyword evidence="2" id="KW-0245">EGF-like domain</keyword>
<dbReference type="SUPFAM" id="SSF48403">
    <property type="entry name" value="Ankyrin repeat"/>
    <property type="match status" value="1"/>
</dbReference>
<evidence type="ECO:0000313" key="4">
    <source>
        <dbReference type="Proteomes" id="UP000035642"/>
    </source>
</evidence>
<dbReference type="STRING" id="6313.A0A0K0DBQ6"/>